<evidence type="ECO:0000256" key="1">
    <source>
        <dbReference type="ARBA" id="ARBA00001368"/>
    </source>
</evidence>
<dbReference type="FunFam" id="2.40.10.10:FF:000003">
    <property type="entry name" value="Transmembrane serine protease 3"/>
    <property type="match status" value="1"/>
</dbReference>
<dbReference type="SUPFAM" id="SSF57630">
    <property type="entry name" value="GLA-domain"/>
    <property type="match status" value="1"/>
</dbReference>
<dbReference type="InterPro" id="IPR035972">
    <property type="entry name" value="GLA-like_dom_SF"/>
</dbReference>
<evidence type="ECO:0000256" key="11">
    <source>
        <dbReference type="ARBA" id="ARBA00022696"/>
    </source>
</evidence>
<dbReference type="InterPro" id="IPR050442">
    <property type="entry name" value="Peptidase_S1_coag_factors"/>
</dbReference>
<dbReference type="Pfam" id="PF00594">
    <property type="entry name" value="Gla"/>
    <property type="match status" value="1"/>
</dbReference>
<feature type="disulfide bond" evidence="24">
    <location>
        <begin position="112"/>
        <end position="121"/>
    </location>
</feature>
<dbReference type="SMART" id="SM00069">
    <property type="entry name" value="GLA"/>
    <property type="match status" value="1"/>
</dbReference>
<evidence type="ECO:0000256" key="21">
    <source>
        <dbReference type="ARBA" id="ARBA00023278"/>
    </source>
</evidence>
<evidence type="ECO:0000256" key="25">
    <source>
        <dbReference type="RuleBase" id="RU363034"/>
    </source>
</evidence>
<keyword evidence="8 24" id="KW-0245">EGF-like domain</keyword>
<dbReference type="PROSITE" id="PS00135">
    <property type="entry name" value="TRYPSIN_SER"/>
    <property type="match status" value="1"/>
</dbReference>
<dbReference type="CDD" id="cd00190">
    <property type="entry name" value="Tryp_SPc"/>
    <property type="match status" value="1"/>
</dbReference>
<dbReference type="Pfam" id="PF00089">
    <property type="entry name" value="Trypsin"/>
    <property type="match status" value="1"/>
</dbReference>
<evidence type="ECO:0000259" key="28">
    <source>
        <dbReference type="PROSITE" id="PS50998"/>
    </source>
</evidence>
<dbReference type="CDD" id="cd00054">
    <property type="entry name" value="EGF_CA"/>
    <property type="match status" value="1"/>
</dbReference>
<dbReference type="InterPro" id="IPR000294">
    <property type="entry name" value="GLA_domain"/>
</dbReference>
<dbReference type="GO" id="GO:0005788">
    <property type="term" value="C:endoplasmic reticulum lumen"/>
    <property type="evidence" value="ECO:0007669"/>
    <property type="project" value="UniProtKB-ARBA"/>
</dbReference>
<evidence type="ECO:0000256" key="8">
    <source>
        <dbReference type="ARBA" id="ARBA00022536"/>
    </source>
</evidence>
<dbReference type="Pfam" id="PF14670">
    <property type="entry name" value="FXa_inhibition"/>
    <property type="match status" value="1"/>
</dbReference>
<dbReference type="FunFam" id="2.10.25.10:FF:000162">
    <property type="entry name" value="Coagulation factor X (Predicted)"/>
    <property type="match status" value="1"/>
</dbReference>
<keyword evidence="12" id="KW-0479">Metal-binding</keyword>
<dbReference type="InterPro" id="IPR043504">
    <property type="entry name" value="Peptidase_S1_PA_chymotrypsin"/>
</dbReference>
<evidence type="ECO:0000256" key="5">
    <source>
        <dbReference type="ARBA" id="ARBA00019454"/>
    </source>
</evidence>
<feature type="domain" description="Peptidase S1" evidence="27">
    <location>
        <begin position="232"/>
        <end position="469"/>
    </location>
</feature>
<evidence type="ECO:0000259" key="27">
    <source>
        <dbReference type="PROSITE" id="PS50240"/>
    </source>
</evidence>
<accession>A0AAV3AG58</accession>
<evidence type="ECO:0000256" key="4">
    <source>
        <dbReference type="ARBA" id="ARBA00012066"/>
    </source>
</evidence>
<dbReference type="FunFam" id="2.10.25.10:FF:000259">
    <property type="entry name" value="Coagulation factor VII"/>
    <property type="match status" value="1"/>
</dbReference>
<keyword evidence="9" id="KW-0597">Phosphoprotein</keyword>
<dbReference type="PANTHER" id="PTHR24278:SF31">
    <property type="entry name" value="COAGULATION FACTOR IX"/>
    <property type="match status" value="1"/>
</dbReference>
<dbReference type="PROSITE" id="PS00022">
    <property type="entry name" value="EGF_1"/>
    <property type="match status" value="1"/>
</dbReference>
<evidence type="ECO:0000256" key="18">
    <source>
        <dbReference type="ARBA" id="ARBA00023145"/>
    </source>
</evidence>
<evidence type="ECO:0000256" key="9">
    <source>
        <dbReference type="ARBA" id="ARBA00022553"/>
    </source>
</evidence>
<comment type="catalytic activity">
    <reaction evidence="1">
        <text>Selective cleavage of Arg-|-Ile bond in factor X to form factor Xa.</text>
        <dbReference type="EC" id="3.4.21.22"/>
    </reaction>
</comment>
<dbReference type="PIRSF" id="PIRSF001143">
    <property type="entry name" value="Factor_X"/>
    <property type="match status" value="1"/>
</dbReference>
<keyword evidence="11" id="KW-0356">Hemostasis</keyword>
<dbReference type="PROSITE" id="PS50240">
    <property type="entry name" value="TRYPSIN_DOM"/>
    <property type="match status" value="1"/>
</dbReference>
<keyword evidence="21" id="KW-0379">Hydroxylation</keyword>
<dbReference type="EC" id="3.4.21.22" evidence="4"/>
<dbReference type="PROSITE" id="PS50998">
    <property type="entry name" value="GLA_2"/>
    <property type="match status" value="1"/>
</dbReference>
<dbReference type="InterPro" id="IPR000152">
    <property type="entry name" value="EGF-type_Asp/Asn_hydroxyl_site"/>
</dbReference>
<feature type="active site" description="Charge relay system" evidence="23">
    <location>
        <position position="421"/>
    </location>
</feature>
<keyword evidence="19 24" id="KW-1015">Disulfide bond</keyword>
<dbReference type="InterPro" id="IPR001254">
    <property type="entry name" value="Trypsin_dom"/>
</dbReference>
<dbReference type="GO" id="GO:0007596">
    <property type="term" value="P:blood coagulation"/>
    <property type="evidence" value="ECO:0007669"/>
    <property type="project" value="UniProtKB-KW"/>
</dbReference>
<evidence type="ECO:0000256" key="7">
    <source>
        <dbReference type="ARBA" id="ARBA00022525"/>
    </source>
</evidence>
<keyword evidence="13 25" id="KW-0378">Hydrolase</keyword>
<keyword evidence="30" id="KW-1185">Reference proteome</keyword>
<evidence type="ECO:0000256" key="2">
    <source>
        <dbReference type="ARBA" id="ARBA00002741"/>
    </source>
</evidence>
<dbReference type="InterPro" id="IPR017857">
    <property type="entry name" value="Coagulation_fac-like_Gla_dom"/>
</dbReference>
<dbReference type="Pfam" id="PF00008">
    <property type="entry name" value="EGF"/>
    <property type="match status" value="1"/>
</dbReference>
<keyword evidence="17" id="KW-0094">Blood coagulation</keyword>
<dbReference type="PRINTS" id="PR00722">
    <property type="entry name" value="CHYMOTRYPSIN"/>
</dbReference>
<evidence type="ECO:0000256" key="14">
    <source>
        <dbReference type="ARBA" id="ARBA00022825"/>
    </source>
</evidence>
<dbReference type="Proteomes" id="UP001181693">
    <property type="component" value="Unassembled WGS sequence"/>
</dbReference>
<keyword evidence="14 25" id="KW-0720">Serine protease</keyword>
<evidence type="ECO:0000256" key="16">
    <source>
        <dbReference type="ARBA" id="ARBA00022842"/>
    </source>
</evidence>
<dbReference type="SMART" id="SM00179">
    <property type="entry name" value="EGF_CA"/>
    <property type="match status" value="1"/>
</dbReference>
<dbReference type="SUPFAM" id="SSF57196">
    <property type="entry name" value="EGF/Laminin"/>
    <property type="match status" value="1"/>
</dbReference>
<dbReference type="InterPro" id="IPR012224">
    <property type="entry name" value="Pept_S1A_FX"/>
</dbReference>
<dbReference type="PROSITE" id="PS50026">
    <property type="entry name" value="EGF_3"/>
    <property type="match status" value="1"/>
</dbReference>
<evidence type="ECO:0000256" key="6">
    <source>
        <dbReference type="ARBA" id="ARBA00022479"/>
    </source>
</evidence>
<dbReference type="GO" id="GO:0031638">
    <property type="term" value="P:zymogen activation"/>
    <property type="evidence" value="ECO:0007669"/>
    <property type="project" value="UniProtKB-ARBA"/>
</dbReference>
<evidence type="ECO:0000256" key="23">
    <source>
        <dbReference type="PIRSR" id="PIRSR001143-1"/>
    </source>
</evidence>
<dbReference type="InterPro" id="IPR033116">
    <property type="entry name" value="TRYPSIN_SER"/>
</dbReference>
<evidence type="ECO:0000313" key="30">
    <source>
        <dbReference type="Proteomes" id="UP001181693"/>
    </source>
</evidence>
<dbReference type="InterPro" id="IPR018097">
    <property type="entry name" value="EGF_Ca-bd_CS"/>
</dbReference>
<dbReference type="PROSITE" id="PS01187">
    <property type="entry name" value="EGF_CA"/>
    <property type="match status" value="1"/>
</dbReference>
<dbReference type="FunFam" id="4.10.740.10:FF:000001">
    <property type="entry name" value="vitamin K-dependent protein S"/>
    <property type="match status" value="1"/>
</dbReference>
<keyword evidence="7" id="KW-0964">Secreted</keyword>
<dbReference type="Gene3D" id="4.10.740.10">
    <property type="entry name" value="Coagulation Factor IX"/>
    <property type="match status" value="1"/>
</dbReference>
<dbReference type="PRINTS" id="PR00001">
    <property type="entry name" value="GLABLOOD"/>
</dbReference>
<dbReference type="InterPro" id="IPR001314">
    <property type="entry name" value="Peptidase_S1A"/>
</dbReference>
<dbReference type="PANTHER" id="PTHR24278">
    <property type="entry name" value="COAGULATION FACTOR"/>
    <property type="match status" value="1"/>
</dbReference>
<dbReference type="PROSITE" id="PS00134">
    <property type="entry name" value="TRYPSIN_HIS"/>
    <property type="match status" value="1"/>
</dbReference>
<dbReference type="AlphaFoldDB" id="A0AAV3AG58"/>
<evidence type="ECO:0000259" key="26">
    <source>
        <dbReference type="PROSITE" id="PS50026"/>
    </source>
</evidence>
<dbReference type="PROSITE" id="PS00011">
    <property type="entry name" value="GLA_1"/>
    <property type="match status" value="1"/>
</dbReference>
<keyword evidence="20" id="KW-0325">Glycoprotein</keyword>
<feature type="domain" description="Gla" evidence="28">
    <location>
        <begin position="40"/>
        <end position="86"/>
    </location>
</feature>
<gene>
    <name evidence="29" type="ORF">GDO54_017664</name>
</gene>
<evidence type="ECO:0000256" key="10">
    <source>
        <dbReference type="ARBA" id="ARBA00022670"/>
    </source>
</evidence>
<dbReference type="PROSITE" id="PS01186">
    <property type="entry name" value="EGF_2"/>
    <property type="match status" value="1"/>
</dbReference>
<dbReference type="PROSITE" id="PS00010">
    <property type="entry name" value="ASX_HYDROXYL"/>
    <property type="match status" value="1"/>
</dbReference>
<dbReference type="GO" id="GO:0005615">
    <property type="term" value="C:extracellular space"/>
    <property type="evidence" value="ECO:0007669"/>
    <property type="project" value="TreeGrafter"/>
</dbReference>
<evidence type="ECO:0000256" key="17">
    <source>
        <dbReference type="ARBA" id="ARBA00023084"/>
    </source>
</evidence>
<keyword evidence="10 25" id="KW-0645">Protease</keyword>
<reference evidence="29" key="1">
    <citation type="thesis" date="2020" institute="ProQuest LLC" country="789 East Eisenhower Parkway, Ann Arbor, MI, USA">
        <title>Comparative Genomics and Chromosome Evolution.</title>
        <authorList>
            <person name="Mudd A.B."/>
        </authorList>
    </citation>
    <scope>NUCLEOTIDE SEQUENCE</scope>
    <source>
        <strain evidence="29">1538</strain>
        <tissue evidence="29">Blood</tissue>
    </source>
</reference>
<dbReference type="Gene3D" id="2.10.25.10">
    <property type="entry name" value="Laminin"/>
    <property type="match status" value="2"/>
</dbReference>
<evidence type="ECO:0000256" key="15">
    <source>
        <dbReference type="ARBA" id="ARBA00022837"/>
    </source>
</evidence>
<feature type="domain" description="EGF-like" evidence="26">
    <location>
        <begin position="86"/>
        <end position="122"/>
    </location>
</feature>
<dbReference type="InterPro" id="IPR001881">
    <property type="entry name" value="EGF-like_Ca-bd_dom"/>
</dbReference>
<evidence type="ECO:0000256" key="13">
    <source>
        <dbReference type="ARBA" id="ARBA00022801"/>
    </source>
</evidence>
<evidence type="ECO:0000256" key="3">
    <source>
        <dbReference type="ARBA" id="ARBA00004613"/>
    </source>
</evidence>
<dbReference type="InterPro" id="IPR000742">
    <property type="entry name" value="EGF"/>
</dbReference>
<dbReference type="InterPro" id="IPR009003">
    <property type="entry name" value="Peptidase_S1_PA"/>
</dbReference>
<dbReference type="GO" id="GO:0005509">
    <property type="term" value="F:calcium ion binding"/>
    <property type="evidence" value="ECO:0007669"/>
    <property type="project" value="InterPro"/>
</dbReference>
<evidence type="ECO:0000256" key="20">
    <source>
        <dbReference type="ARBA" id="ARBA00023180"/>
    </source>
</evidence>
<dbReference type="SMART" id="SM00020">
    <property type="entry name" value="Tryp_SPc"/>
    <property type="match status" value="1"/>
</dbReference>
<feature type="active site" description="Charge relay system" evidence="23">
    <location>
        <position position="274"/>
    </location>
</feature>
<evidence type="ECO:0000256" key="22">
    <source>
        <dbReference type="ARBA" id="ARBA00031357"/>
    </source>
</evidence>
<keyword evidence="16" id="KW-0460">Magnesium</keyword>
<protein>
    <recommendedName>
        <fullName evidence="5">Coagulation factor IX</fullName>
        <ecNumber evidence="4">3.4.21.22</ecNumber>
    </recommendedName>
    <alternativeName>
        <fullName evidence="22">Christmas factor</fullName>
    </alternativeName>
</protein>
<comment type="subcellular location">
    <subcellularLocation>
        <location evidence="3">Secreted</location>
    </subcellularLocation>
</comment>
<proteinExistence type="predicted"/>
<comment type="caution">
    <text evidence="29">The sequence shown here is derived from an EMBL/GenBank/DDBJ whole genome shotgun (WGS) entry which is preliminary data.</text>
</comment>
<dbReference type="GO" id="GO:0004252">
    <property type="term" value="F:serine-type endopeptidase activity"/>
    <property type="evidence" value="ECO:0007669"/>
    <property type="project" value="UniProtKB-EC"/>
</dbReference>
<dbReference type="InterPro" id="IPR018114">
    <property type="entry name" value="TRYPSIN_HIS"/>
</dbReference>
<keyword evidence="15" id="KW-0106">Calcium</keyword>
<organism evidence="29 30">
    <name type="scientific">Pyxicephalus adspersus</name>
    <name type="common">African bullfrog</name>
    <dbReference type="NCBI Taxonomy" id="30357"/>
    <lineage>
        <taxon>Eukaryota</taxon>
        <taxon>Metazoa</taxon>
        <taxon>Chordata</taxon>
        <taxon>Craniata</taxon>
        <taxon>Vertebrata</taxon>
        <taxon>Euteleostomi</taxon>
        <taxon>Amphibia</taxon>
        <taxon>Batrachia</taxon>
        <taxon>Anura</taxon>
        <taxon>Neobatrachia</taxon>
        <taxon>Ranoidea</taxon>
        <taxon>Pyxicephalidae</taxon>
        <taxon>Pyxicephalinae</taxon>
        <taxon>Pyxicephalus</taxon>
    </lineage>
</organism>
<evidence type="ECO:0000256" key="19">
    <source>
        <dbReference type="ARBA" id="ARBA00023157"/>
    </source>
</evidence>
<name>A0AAV3AG58_PYXAD</name>
<sequence length="471" mass="52516">MQKAPAGGSKKTRRMMKDASGSVFLSDKSASSVLVRQKRYNSGAFEEFSAGNLERECLEEKCTFEEAREVFENDEKTNEFWKQYVDGDQCASNPCLNEGVCKDDVSAYVCWCAQGYRGKNCEFELPITCTIKNGGCQQMCKENTEKKVVCSCATGYKLAADGQSCLEKVQYPCGKVSAPEAIPKEETRSILEPEDYTINITSTEHHNSSENIHLVEPSDEIVPVTDDPNVRIVGGTDSLKGEFPWQVQFIYKENKDGFCGGSIVNERWIVTAAHCFVGITVGNFSVVAGEHNTGVKEGTEQELEVTKIINYPTYNATKNKYNNDIALAQLEKPLTLNDYARPICIGNKEFTDRLLNIIPHSWVTGWGNVRYKGRQAVKLQKLAVPFVDRATCKKSSRYSVTTSMFCAGFSDGEKDACQGDSGGPHASEFRNTWFLTGITSWGDKCAQKDRYGVYTRVSRFTDWILTTTKLP</sequence>
<keyword evidence="18" id="KW-0865">Zymogen</keyword>
<dbReference type="SUPFAM" id="SSF50494">
    <property type="entry name" value="Trypsin-like serine proteases"/>
    <property type="match status" value="1"/>
</dbReference>
<comment type="caution">
    <text evidence="24">Lacks conserved residue(s) required for the propagation of feature annotation.</text>
</comment>
<dbReference type="EMBL" id="DYDO01000007">
    <property type="protein sequence ID" value="DBA20933.1"/>
    <property type="molecule type" value="Genomic_DNA"/>
</dbReference>
<evidence type="ECO:0000256" key="24">
    <source>
        <dbReference type="PROSITE-ProRule" id="PRU00076"/>
    </source>
</evidence>
<evidence type="ECO:0000256" key="12">
    <source>
        <dbReference type="ARBA" id="ARBA00022723"/>
    </source>
</evidence>
<evidence type="ECO:0000313" key="29">
    <source>
        <dbReference type="EMBL" id="DBA20933.1"/>
    </source>
</evidence>
<comment type="function">
    <text evidence="2">Factor IX is a vitamin K-dependent plasma protein that participates in the intrinsic pathway of blood coagulation by converting factor X to its active form in the presence of Ca(2+) ions, phospholipids, and factor VIIIa.</text>
</comment>
<feature type="active site" description="Charge relay system" evidence="23">
    <location>
        <position position="324"/>
    </location>
</feature>
<dbReference type="SMART" id="SM00181">
    <property type="entry name" value="EGF"/>
    <property type="match status" value="2"/>
</dbReference>
<dbReference type="Gene3D" id="2.40.10.10">
    <property type="entry name" value="Trypsin-like serine proteases"/>
    <property type="match status" value="2"/>
</dbReference>
<keyword evidence="6" id="KW-0301">Gamma-carboxyglutamic acid</keyword>